<name>W9HCP0_9PROT</name>
<evidence type="ECO:0000256" key="2">
    <source>
        <dbReference type="ARBA" id="ARBA00022603"/>
    </source>
</evidence>
<gene>
    <name evidence="8" type="ORF">N825_24075</name>
</gene>
<comment type="function">
    <text evidence="5">Methylation of the membrane-bound methyl-accepting chemotaxis proteins (MCP) to form gamma-glutamyl methyl ester residues in MCP.</text>
</comment>
<evidence type="ECO:0000256" key="3">
    <source>
        <dbReference type="ARBA" id="ARBA00022679"/>
    </source>
</evidence>
<dbReference type="SUPFAM" id="SSF53335">
    <property type="entry name" value="S-adenosyl-L-methionine-dependent methyltransferases"/>
    <property type="match status" value="1"/>
</dbReference>
<accession>W9HCP0</accession>
<dbReference type="AlphaFoldDB" id="W9HCP0"/>
<sequence length="286" mass="32665">MAPNPYGDRPKVDRLGTDDYGRLADIFQSYTGIQLPPGKLTMIEGRLRKRVRVLGFDGIVEYCDYLFQHGGLDAEFDHLVDAVTTNKTDFFREPDHFRYLCDQAVPALLADRRASDRKLKLWSAACSTGAEAYTMAMTLADLFRRIGNRNVAILGTDICGEVLEQAVAAIYPDDMLAQIPAGMRRYVMRARDPNRREFRVVPELRRMARFQRLNLMDRDYPVDADIDVIFCRNVLIYFDKPTQRAVVERLSRHLQPGGFLFLGHSESTVGLGLDLVQIAPTIFRRR</sequence>
<dbReference type="STRING" id="1385369.N825_24075"/>
<proteinExistence type="predicted"/>
<dbReference type="Gene3D" id="3.40.50.150">
    <property type="entry name" value="Vaccinia Virus protein VP39"/>
    <property type="match status" value="1"/>
</dbReference>
<keyword evidence="3 5" id="KW-0808">Transferase</keyword>
<feature type="binding site" evidence="6">
    <location>
        <position position="86"/>
    </location>
    <ligand>
        <name>S-adenosyl-L-methionine</name>
        <dbReference type="ChEBI" id="CHEBI:59789"/>
    </ligand>
</feature>
<feature type="binding site" evidence="6">
    <location>
        <position position="157"/>
    </location>
    <ligand>
        <name>S-adenosyl-L-methionine</name>
        <dbReference type="ChEBI" id="CHEBI:59789"/>
    </ligand>
</feature>
<dbReference type="PANTHER" id="PTHR24422:SF26">
    <property type="entry name" value="CHEMOTAXIS PROTEIN METHYLTRANSFERASE"/>
    <property type="match status" value="1"/>
</dbReference>
<feature type="binding site" evidence="6">
    <location>
        <begin position="232"/>
        <end position="233"/>
    </location>
    <ligand>
        <name>S-adenosyl-L-methionine</name>
        <dbReference type="ChEBI" id="CHEBI:59789"/>
    </ligand>
</feature>
<dbReference type="InterPro" id="IPR000780">
    <property type="entry name" value="CheR_MeTrfase"/>
</dbReference>
<dbReference type="GO" id="GO:0032259">
    <property type="term" value="P:methylation"/>
    <property type="evidence" value="ECO:0007669"/>
    <property type="project" value="UniProtKB-KW"/>
</dbReference>
<dbReference type="PANTHER" id="PTHR24422">
    <property type="entry name" value="CHEMOTAXIS PROTEIN METHYLTRANSFERASE"/>
    <property type="match status" value="1"/>
</dbReference>
<feature type="binding site" evidence="6">
    <location>
        <begin position="214"/>
        <end position="215"/>
    </location>
    <ligand>
        <name>S-adenosyl-L-methionine</name>
        <dbReference type="ChEBI" id="CHEBI:59789"/>
    </ligand>
</feature>
<evidence type="ECO:0000256" key="5">
    <source>
        <dbReference type="PIRNR" id="PIRNR000410"/>
    </source>
</evidence>
<comment type="catalytic activity">
    <reaction evidence="1 5">
        <text>L-glutamyl-[protein] + S-adenosyl-L-methionine = [protein]-L-glutamate 5-O-methyl ester + S-adenosyl-L-homocysteine</text>
        <dbReference type="Rhea" id="RHEA:24452"/>
        <dbReference type="Rhea" id="RHEA-COMP:10208"/>
        <dbReference type="Rhea" id="RHEA-COMP:10311"/>
        <dbReference type="ChEBI" id="CHEBI:29973"/>
        <dbReference type="ChEBI" id="CHEBI:57856"/>
        <dbReference type="ChEBI" id="CHEBI:59789"/>
        <dbReference type="ChEBI" id="CHEBI:82795"/>
        <dbReference type="EC" id="2.1.1.80"/>
    </reaction>
</comment>
<dbReference type="SUPFAM" id="SSF47757">
    <property type="entry name" value="Chemotaxis receptor methyltransferase CheR, N-terminal domain"/>
    <property type="match status" value="1"/>
</dbReference>
<dbReference type="SMART" id="SM00138">
    <property type="entry name" value="MeTrc"/>
    <property type="match status" value="1"/>
</dbReference>
<feature type="binding site" evidence="6">
    <location>
        <position position="88"/>
    </location>
    <ligand>
        <name>S-adenosyl-L-methionine</name>
        <dbReference type="ChEBI" id="CHEBI:59789"/>
    </ligand>
</feature>
<evidence type="ECO:0000256" key="4">
    <source>
        <dbReference type="ARBA" id="ARBA00022691"/>
    </source>
</evidence>
<dbReference type="RefSeq" id="WP_037448147.1">
    <property type="nucleotide sequence ID" value="NZ_AVFL01000003.1"/>
</dbReference>
<protein>
    <recommendedName>
        <fullName evidence="5">Chemotaxis protein methyltransferase</fullName>
        <ecNumber evidence="5">2.1.1.80</ecNumber>
    </recommendedName>
</protein>
<dbReference type="Pfam" id="PF01739">
    <property type="entry name" value="CheR"/>
    <property type="match status" value="1"/>
</dbReference>
<comment type="caution">
    <text evidence="8">The sequence shown here is derived from an EMBL/GenBank/DDBJ whole genome shotgun (WGS) entry which is preliminary data.</text>
</comment>
<evidence type="ECO:0000256" key="6">
    <source>
        <dbReference type="PIRSR" id="PIRSR000410-1"/>
    </source>
</evidence>
<keyword evidence="2 5" id="KW-0489">Methyltransferase</keyword>
<dbReference type="PRINTS" id="PR00996">
    <property type="entry name" value="CHERMTFRASE"/>
</dbReference>
<dbReference type="OrthoDB" id="9816309at2"/>
<organism evidence="8 9">
    <name type="scientific">Skermanella stibiiresistens SB22</name>
    <dbReference type="NCBI Taxonomy" id="1385369"/>
    <lineage>
        <taxon>Bacteria</taxon>
        <taxon>Pseudomonadati</taxon>
        <taxon>Pseudomonadota</taxon>
        <taxon>Alphaproteobacteria</taxon>
        <taxon>Rhodospirillales</taxon>
        <taxon>Azospirillaceae</taxon>
        <taxon>Skermanella</taxon>
    </lineage>
</organism>
<feature type="binding site" evidence="6">
    <location>
        <position position="131"/>
    </location>
    <ligand>
        <name>S-adenosyl-L-methionine</name>
        <dbReference type="ChEBI" id="CHEBI:59789"/>
    </ligand>
</feature>
<feature type="binding site" evidence="6">
    <location>
        <position position="92"/>
    </location>
    <ligand>
        <name>S-adenosyl-L-methionine</name>
        <dbReference type="ChEBI" id="CHEBI:59789"/>
    </ligand>
</feature>
<keyword evidence="9" id="KW-1185">Reference proteome</keyword>
<dbReference type="Gene3D" id="1.10.155.10">
    <property type="entry name" value="Chemotaxis receptor methyltransferase CheR, N-terminal domain"/>
    <property type="match status" value="1"/>
</dbReference>
<dbReference type="EMBL" id="AVFL01000003">
    <property type="protein sequence ID" value="EWY41628.1"/>
    <property type="molecule type" value="Genomic_DNA"/>
</dbReference>
<dbReference type="EC" id="2.1.1.80" evidence="5"/>
<dbReference type="PROSITE" id="PS50123">
    <property type="entry name" value="CHER"/>
    <property type="match status" value="1"/>
</dbReference>
<dbReference type="InterPro" id="IPR050903">
    <property type="entry name" value="Bact_Chemotaxis_MeTrfase"/>
</dbReference>
<dbReference type="InterPro" id="IPR022642">
    <property type="entry name" value="CheR_C"/>
</dbReference>
<dbReference type="InterPro" id="IPR022641">
    <property type="entry name" value="CheR_N"/>
</dbReference>
<dbReference type="PIRSF" id="PIRSF000410">
    <property type="entry name" value="CheR"/>
    <property type="match status" value="1"/>
</dbReference>
<evidence type="ECO:0000259" key="7">
    <source>
        <dbReference type="PROSITE" id="PS50123"/>
    </source>
</evidence>
<dbReference type="InterPro" id="IPR026024">
    <property type="entry name" value="Chemotaxis_MeTrfase_CheR"/>
</dbReference>
<dbReference type="GO" id="GO:0008983">
    <property type="term" value="F:protein-glutamate O-methyltransferase activity"/>
    <property type="evidence" value="ECO:0007669"/>
    <property type="project" value="UniProtKB-EC"/>
</dbReference>
<evidence type="ECO:0000256" key="1">
    <source>
        <dbReference type="ARBA" id="ARBA00001541"/>
    </source>
</evidence>
<dbReference type="Pfam" id="PF03705">
    <property type="entry name" value="CheR_N"/>
    <property type="match status" value="1"/>
</dbReference>
<keyword evidence="4 5" id="KW-0949">S-adenosyl-L-methionine</keyword>
<dbReference type="PATRIC" id="fig|1385369.3.peg.1146"/>
<evidence type="ECO:0000313" key="8">
    <source>
        <dbReference type="EMBL" id="EWY41628.1"/>
    </source>
</evidence>
<dbReference type="Proteomes" id="UP000019486">
    <property type="component" value="Unassembled WGS sequence"/>
</dbReference>
<feature type="domain" description="CheR-type methyltransferase" evidence="7">
    <location>
        <begin position="19"/>
        <end position="286"/>
    </location>
</feature>
<dbReference type="InterPro" id="IPR029063">
    <property type="entry name" value="SAM-dependent_MTases_sf"/>
</dbReference>
<reference evidence="8 9" key="1">
    <citation type="submission" date="2013-08" db="EMBL/GenBank/DDBJ databases">
        <title>The genome sequence of Skermanella stibiiresistens.</title>
        <authorList>
            <person name="Zhu W."/>
            <person name="Wang G."/>
        </authorList>
    </citation>
    <scope>NUCLEOTIDE SEQUENCE [LARGE SCALE GENOMIC DNA]</scope>
    <source>
        <strain evidence="8 9">SB22</strain>
    </source>
</reference>
<dbReference type="InterPro" id="IPR036804">
    <property type="entry name" value="CheR_N_sf"/>
</dbReference>
<evidence type="ECO:0000313" key="9">
    <source>
        <dbReference type="Proteomes" id="UP000019486"/>
    </source>
</evidence>